<dbReference type="EMBL" id="JAPEVG010000132">
    <property type="protein sequence ID" value="KAJ8481619.1"/>
    <property type="molecule type" value="Genomic_DNA"/>
</dbReference>
<proteinExistence type="predicted"/>
<comment type="caution">
    <text evidence="2">The sequence shown here is derived from an EMBL/GenBank/DDBJ whole genome shotgun (WGS) entry which is preliminary data.</text>
</comment>
<protein>
    <submittedName>
        <fullName evidence="2">Uncharacterized protein</fullName>
    </submittedName>
</protein>
<accession>A0AAD7TT49</accession>
<feature type="compositionally biased region" description="Low complexity" evidence="1">
    <location>
        <begin position="232"/>
        <end position="245"/>
    </location>
</feature>
<gene>
    <name evidence="2" type="ORF">ONZ51_g5855</name>
</gene>
<keyword evidence="3" id="KW-1185">Reference proteome</keyword>
<name>A0AAD7TT49_9APHY</name>
<reference evidence="2" key="1">
    <citation type="submission" date="2022-11" db="EMBL/GenBank/DDBJ databases">
        <title>Genome Sequence of Cubamyces cubensis.</title>
        <authorList>
            <person name="Buettner E."/>
        </authorList>
    </citation>
    <scope>NUCLEOTIDE SEQUENCE</scope>
    <source>
        <strain evidence="2">MPL-01</strain>
    </source>
</reference>
<evidence type="ECO:0000313" key="2">
    <source>
        <dbReference type="EMBL" id="KAJ8481619.1"/>
    </source>
</evidence>
<feature type="region of interest" description="Disordered" evidence="1">
    <location>
        <begin position="218"/>
        <end position="266"/>
    </location>
</feature>
<evidence type="ECO:0000313" key="3">
    <source>
        <dbReference type="Proteomes" id="UP001215151"/>
    </source>
</evidence>
<dbReference type="Proteomes" id="UP001215151">
    <property type="component" value="Unassembled WGS sequence"/>
</dbReference>
<sequence length="266" mass="29429">MGEARESPLTMVCAINDTFANHPDENMQMRVMSADWTAAGQIIFQFLDVPREGAENIIRDFVHARNWGPGNDLNMITVERHIRTSQLCFRGVACIGDDRQPLDARQVAEAAFRNSPMRQEMLPLIWRVSFIPPQTGSSTTTLVVEIADTSTLARQRALVGTQATFPNATRTAQAMEDRKQVPQCTLTVSAAEDHTTYATIAHWRCAAWDPRHRHASTRRCASTAGRATVQLHGSAHTTSTGTTSRGTKHTRRHQPGGDAPQQATMK</sequence>
<evidence type="ECO:0000256" key="1">
    <source>
        <dbReference type="SAM" id="MobiDB-lite"/>
    </source>
</evidence>
<organism evidence="2 3">
    <name type="scientific">Trametes cubensis</name>
    <dbReference type="NCBI Taxonomy" id="1111947"/>
    <lineage>
        <taxon>Eukaryota</taxon>
        <taxon>Fungi</taxon>
        <taxon>Dikarya</taxon>
        <taxon>Basidiomycota</taxon>
        <taxon>Agaricomycotina</taxon>
        <taxon>Agaricomycetes</taxon>
        <taxon>Polyporales</taxon>
        <taxon>Polyporaceae</taxon>
        <taxon>Trametes</taxon>
    </lineage>
</organism>
<dbReference type="AlphaFoldDB" id="A0AAD7TT49"/>